<keyword evidence="6" id="KW-0597">Phosphoprotein</keyword>
<evidence type="ECO:0000256" key="9">
    <source>
        <dbReference type="ARBA" id="ARBA00022990"/>
    </source>
</evidence>
<organism evidence="14 15">
    <name type="scientific">Hortaea werneckii</name>
    <name type="common">Black yeast</name>
    <name type="synonym">Cladosporium werneckii</name>
    <dbReference type="NCBI Taxonomy" id="91943"/>
    <lineage>
        <taxon>Eukaryota</taxon>
        <taxon>Fungi</taxon>
        <taxon>Dikarya</taxon>
        <taxon>Ascomycota</taxon>
        <taxon>Pezizomycotina</taxon>
        <taxon>Dothideomycetes</taxon>
        <taxon>Dothideomycetidae</taxon>
        <taxon>Mycosphaerellales</taxon>
        <taxon>Teratosphaeriaceae</taxon>
        <taxon>Hortaea</taxon>
    </lineage>
</organism>
<evidence type="ECO:0000259" key="13">
    <source>
        <dbReference type="Pfam" id="PF11566"/>
    </source>
</evidence>
<dbReference type="Pfam" id="PF11566">
    <property type="entry name" value="PI31_Prot_N"/>
    <property type="match status" value="1"/>
</dbReference>
<dbReference type="GO" id="GO:0005783">
    <property type="term" value="C:endoplasmic reticulum"/>
    <property type="evidence" value="ECO:0007669"/>
    <property type="project" value="UniProtKB-SubCell"/>
</dbReference>
<comment type="caution">
    <text evidence="14">The sequence shown here is derived from an EMBL/GenBank/DDBJ whole genome shotgun (WGS) entry which is preliminary data.</text>
</comment>
<feature type="domain" description="PI31 proteasome regulator C-terminal" evidence="12">
    <location>
        <begin position="299"/>
        <end position="366"/>
    </location>
</feature>
<dbReference type="GO" id="GO:0070628">
    <property type="term" value="F:proteasome binding"/>
    <property type="evidence" value="ECO:0007669"/>
    <property type="project" value="InterPro"/>
</dbReference>
<feature type="region of interest" description="Disordered" evidence="11">
    <location>
        <begin position="209"/>
        <end position="394"/>
    </location>
</feature>
<evidence type="ECO:0000256" key="1">
    <source>
        <dbReference type="ARBA" id="ARBA00004240"/>
    </source>
</evidence>
<dbReference type="PANTHER" id="PTHR13266">
    <property type="entry name" value="PROTEASOME INHIBITOR"/>
    <property type="match status" value="1"/>
</dbReference>
<comment type="subcellular location">
    <subcellularLocation>
        <location evidence="2">Cytoplasm</location>
    </subcellularLocation>
    <subcellularLocation>
        <location evidence="1">Endoplasmic reticulum</location>
    </subcellularLocation>
</comment>
<sequence>MRTFVTANEYLHHQDHGSEEDQHSTVMSPGGSIFGAPNLSNIISSSLSSSASPQLKHNYDAIAVAAHASMVAVGFRLIGLGEDHKIDAQPARTEPAPLPAEWNATKGSYAFRYAHSQSSMEYLLKINSMGNKAVIMGMGMGDDRTYSFDVKADEFVSTGNLPVALLQEGESKEDATRKIGDVFISIGRLSDFGSMMRLKIIQKMVPSLQKEGYEETQEPQSSSTSRQPRDPAERDPQRPGYDPLREDRDPPARPSPLADPLAQPRRPMPEPMPGFEDEFETMRPPRGMMPPGGIGGPRIGDRDLYPPGLGPNDPLRGGVGPGFGGGMGGGGMHPTFDDPLFQGQGRGGGGFDPQAPPGSRYDPVGPGMGGPPRGAGMGGRPPNPFGGFGGGDFI</sequence>
<dbReference type="PANTHER" id="PTHR13266:SF1">
    <property type="entry name" value="PROTEASOME INHIBITOR PI31 SUBUNIT"/>
    <property type="match status" value="1"/>
</dbReference>
<evidence type="ECO:0000256" key="10">
    <source>
        <dbReference type="ARBA" id="ARBA00024805"/>
    </source>
</evidence>
<feature type="compositionally biased region" description="Basic and acidic residues" evidence="11">
    <location>
        <begin position="227"/>
        <end position="251"/>
    </location>
</feature>
<gene>
    <name evidence="14" type="ORF">D0862_01553</name>
</gene>
<dbReference type="GO" id="GO:0043161">
    <property type="term" value="P:proteasome-mediated ubiquitin-dependent protein catabolic process"/>
    <property type="evidence" value="ECO:0007669"/>
    <property type="project" value="InterPro"/>
</dbReference>
<reference evidence="14 15" key="1">
    <citation type="journal article" date="2018" name="BMC Genomics">
        <title>Genomic evidence for intraspecific hybridization in a clonal and extremely halotolerant yeast.</title>
        <authorList>
            <person name="Gostincar C."/>
            <person name="Stajich J.E."/>
            <person name="Zupancic J."/>
            <person name="Zalar P."/>
            <person name="Gunde-Cimerman N."/>
        </authorList>
    </citation>
    <scope>NUCLEOTIDE SEQUENCE [LARGE SCALE GENOMIC DNA]</scope>
    <source>
        <strain evidence="14 15">EXF-171</strain>
    </source>
</reference>
<feature type="compositionally biased region" description="Gly residues" evidence="11">
    <location>
        <begin position="317"/>
        <end position="332"/>
    </location>
</feature>
<dbReference type="Gene3D" id="3.40.1000.30">
    <property type="match status" value="1"/>
</dbReference>
<dbReference type="AlphaFoldDB" id="A0A3M7HQG9"/>
<feature type="compositionally biased region" description="Gly residues" evidence="11">
    <location>
        <begin position="366"/>
        <end position="379"/>
    </location>
</feature>
<evidence type="ECO:0000256" key="11">
    <source>
        <dbReference type="SAM" id="MobiDB-lite"/>
    </source>
</evidence>
<evidence type="ECO:0000256" key="7">
    <source>
        <dbReference type="ARBA" id="ARBA00022824"/>
    </source>
</evidence>
<name>A0A3M7HQG9_HORWE</name>
<dbReference type="Proteomes" id="UP000281468">
    <property type="component" value="Unassembled WGS sequence"/>
</dbReference>
<evidence type="ECO:0000256" key="5">
    <source>
        <dbReference type="ARBA" id="ARBA00022490"/>
    </source>
</evidence>
<proteinExistence type="inferred from homology"/>
<evidence type="ECO:0000256" key="8">
    <source>
        <dbReference type="ARBA" id="ARBA00022942"/>
    </source>
</evidence>
<keyword evidence="5" id="KW-0963">Cytoplasm</keyword>
<accession>A0A3M7HQG9</accession>
<dbReference type="Pfam" id="PF08577">
    <property type="entry name" value="PI31_Prot_C"/>
    <property type="match status" value="1"/>
</dbReference>
<keyword evidence="9" id="KW-0007">Acetylation</keyword>
<keyword evidence="4" id="KW-0488">Methylation</keyword>
<evidence type="ECO:0000313" key="15">
    <source>
        <dbReference type="Proteomes" id="UP000281468"/>
    </source>
</evidence>
<evidence type="ECO:0000256" key="2">
    <source>
        <dbReference type="ARBA" id="ARBA00004496"/>
    </source>
</evidence>
<evidence type="ECO:0000256" key="6">
    <source>
        <dbReference type="ARBA" id="ARBA00022553"/>
    </source>
</evidence>
<feature type="domain" description="PI31 proteasome regulator N-terminal" evidence="13">
    <location>
        <begin position="52"/>
        <end position="211"/>
    </location>
</feature>
<dbReference type="InterPro" id="IPR045128">
    <property type="entry name" value="PI31-like"/>
</dbReference>
<dbReference type="VEuPathDB" id="FungiDB:BTJ68_03477"/>
<comment type="function">
    <text evidence="10">Plays an important role in control of proteasome function. Inhibits the hydrolysis of protein and peptide substrates by the 20S proteasome. Also inhibits the activation of the proteasome by the proteasome regulatory proteins PA700 and PA28.</text>
</comment>
<evidence type="ECO:0000259" key="12">
    <source>
        <dbReference type="Pfam" id="PF08577"/>
    </source>
</evidence>
<dbReference type="InterPro" id="IPR021625">
    <property type="entry name" value="PI31_Prot_N"/>
</dbReference>
<evidence type="ECO:0000313" key="14">
    <source>
        <dbReference type="EMBL" id="RMZ15640.1"/>
    </source>
</evidence>
<protein>
    <submittedName>
        <fullName evidence="14">Uncharacterized protein</fullName>
    </submittedName>
</protein>
<evidence type="ECO:0000256" key="4">
    <source>
        <dbReference type="ARBA" id="ARBA00022481"/>
    </source>
</evidence>
<dbReference type="GO" id="GO:0004866">
    <property type="term" value="F:endopeptidase inhibitor activity"/>
    <property type="evidence" value="ECO:0007669"/>
    <property type="project" value="InterPro"/>
</dbReference>
<evidence type="ECO:0000256" key="3">
    <source>
        <dbReference type="ARBA" id="ARBA00006405"/>
    </source>
</evidence>
<comment type="similarity">
    <text evidence="3">Belongs to the proteasome inhibitor PI31 family.</text>
</comment>
<keyword evidence="8" id="KW-0647">Proteasome</keyword>
<dbReference type="EMBL" id="QWIQ01000025">
    <property type="protein sequence ID" value="RMZ15640.1"/>
    <property type="molecule type" value="Genomic_DNA"/>
</dbReference>
<dbReference type="GO" id="GO:0000502">
    <property type="term" value="C:proteasome complex"/>
    <property type="evidence" value="ECO:0007669"/>
    <property type="project" value="UniProtKB-KW"/>
</dbReference>
<dbReference type="InterPro" id="IPR013886">
    <property type="entry name" value="PI31_Prot_C"/>
</dbReference>
<keyword evidence="7" id="KW-0256">Endoplasmic reticulum</keyword>